<dbReference type="Proteomes" id="UP000023152">
    <property type="component" value="Unassembled WGS sequence"/>
</dbReference>
<sequence>MGNQTGKETPAETSRKEGKESDKRKTQDGRIARYWNDKENESKVRQISVRGEAGSGKSVLSQRIAYLWRNDRMWNHQFQYLLHIPLRKIINAYHHINDNSDDQKKDESNDDIEYLWSMIINELYISQWNLNDTKCIINSMNELLLLLDGFDEIAIGNQ</sequence>
<dbReference type="InterPro" id="IPR007111">
    <property type="entry name" value="NACHT_NTPase"/>
</dbReference>
<evidence type="ECO:0000313" key="4">
    <source>
        <dbReference type="Proteomes" id="UP000023152"/>
    </source>
</evidence>
<keyword evidence="3" id="KW-0378">Hydrolase</keyword>
<dbReference type="GO" id="GO:0008233">
    <property type="term" value="F:peptidase activity"/>
    <property type="evidence" value="ECO:0007669"/>
    <property type="project" value="UniProtKB-KW"/>
</dbReference>
<dbReference type="SUPFAM" id="SSF52540">
    <property type="entry name" value="P-loop containing nucleoside triphosphate hydrolases"/>
    <property type="match status" value="1"/>
</dbReference>
<dbReference type="AlphaFoldDB" id="X6M2J7"/>
<protein>
    <submittedName>
        <fullName evidence="3">Putative ATP-dependent protease subunit C (ClpC)</fullName>
    </submittedName>
</protein>
<proteinExistence type="predicted"/>
<feature type="compositionally biased region" description="Basic and acidic residues" evidence="1">
    <location>
        <begin position="9"/>
        <end position="35"/>
    </location>
</feature>
<dbReference type="GO" id="GO:0006508">
    <property type="term" value="P:proteolysis"/>
    <property type="evidence" value="ECO:0007669"/>
    <property type="project" value="UniProtKB-KW"/>
</dbReference>
<dbReference type="Pfam" id="PF05729">
    <property type="entry name" value="NACHT"/>
    <property type="match status" value="1"/>
</dbReference>
<reference evidence="3 4" key="1">
    <citation type="journal article" date="2013" name="Curr. Biol.">
        <title>The Genome of the Foraminiferan Reticulomyxa filosa.</title>
        <authorList>
            <person name="Glockner G."/>
            <person name="Hulsmann N."/>
            <person name="Schleicher M."/>
            <person name="Noegel A.A."/>
            <person name="Eichinger L."/>
            <person name="Gallinger C."/>
            <person name="Pawlowski J."/>
            <person name="Sierra R."/>
            <person name="Euteneuer U."/>
            <person name="Pillet L."/>
            <person name="Moustafa A."/>
            <person name="Platzer M."/>
            <person name="Groth M."/>
            <person name="Szafranski K."/>
            <person name="Schliwa M."/>
        </authorList>
    </citation>
    <scope>NUCLEOTIDE SEQUENCE [LARGE SCALE GENOMIC DNA]</scope>
</reference>
<evidence type="ECO:0000313" key="3">
    <source>
        <dbReference type="EMBL" id="ETO07647.1"/>
    </source>
</evidence>
<comment type="caution">
    <text evidence="3">The sequence shown here is derived from an EMBL/GenBank/DDBJ whole genome shotgun (WGS) entry which is preliminary data.</text>
</comment>
<feature type="domain" description="NACHT" evidence="2">
    <location>
        <begin position="45"/>
        <end position="158"/>
    </location>
</feature>
<keyword evidence="4" id="KW-1185">Reference proteome</keyword>
<dbReference type="InterPro" id="IPR027417">
    <property type="entry name" value="P-loop_NTPase"/>
</dbReference>
<feature type="region of interest" description="Disordered" evidence="1">
    <location>
        <begin position="1"/>
        <end position="35"/>
    </location>
</feature>
<evidence type="ECO:0000256" key="1">
    <source>
        <dbReference type="SAM" id="MobiDB-lite"/>
    </source>
</evidence>
<dbReference type="EMBL" id="ASPP01025906">
    <property type="protein sequence ID" value="ETO07647.1"/>
    <property type="molecule type" value="Genomic_DNA"/>
</dbReference>
<gene>
    <name evidence="3" type="ORF">RFI_29742</name>
</gene>
<name>X6M2J7_RETFI</name>
<organism evidence="3 4">
    <name type="scientific">Reticulomyxa filosa</name>
    <dbReference type="NCBI Taxonomy" id="46433"/>
    <lineage>
        <taxon>Eukaryota</taxon>
        <taxon>Sar</taxon>
        <taxon>Rhizaria</taxon>
        <taxon>Retaria</taxon>
        <taxon>Foraminifera</taxon>
        <taxon>Monothalamids</taxon>
        <taxon>Reticulomyxidae</taxon>
        <taxon>Reticulomyxa</taxon>
    </lineage>
</organism>
<keyword evidence="3" id="KW-0645">Protease</keyword>
<dbReference type="PROSITE" id="PS50837">
    <property type="entry name" value="NACHT"/>
    <property type="match status" value="1"/>
</dbReference>
<evidence type="ECO:0000259" key="2">
    <source>
        <dbReference type="PROSITE" id="PS50837"/>
    </source>
</evidence>
<dbReference type="Gene3D" id="3.40.50.300">
    <property type="entry name" value="P-loop containing nucleotide triphosphate hydrolases"/>
    <property type="match status" value="1"/>
</dbReference>
<accession>X6M2J7</accession>